<dbReference type="Proteomes" id="UP000262379">
    <property type="component" value="Unassembled WGS sequence"/>
</dbReference>
<protein>
    <submittedName>
        <fullName evidence="1">Uncharacterized protein</fullName>
    </submittedName>
</protein>
<reference evidence="2" key="1">
    <citation type="submission" date="2018-08" db="EMBL/GenBank/DDBJ databases">
        <authorList>
            <person name="Im W.T."/>
        </authorList>
    </citation>
    <scope>NUCLEOTIDE SEQUENCE [LARGE SCALE GENOMIC DNA]</scope>
    <source>
        <strain evidence="2">LA-28</strain>
    </source>
</reference>
<dbReference type="EMBL" id="QURN01000006">
    <property type="protein sequence ID" value="RFC67801.1"/>
    <property type="molecule type" value="Genomic_DNA"/>
</dbReference>
<dbReference type="AlphaFoldDB" id="A0A371XEZ2"/>
<gene>
    <name evidence="1" type="ORF">DY251_09425</name>
</gene>
<keyword evidence="2" id="KW-1185">Reference proteome</keyword>
<sequence length="117" mass="12363">MAACIFALPAKADPTHWIGDTVALRIMERGIICSAGPISLSLDGDALKAKLTASGIELSGALKSNETLEMNGRKGARIYNFTGKREKDLLRGSWIDAGSGCGGTWRAKPDDQATKAN</sequence>
<proteinExistence type="predicted"/>
<name>A0A371XEZ2_9HYPH</name>
<accession>A0A371XEZ2</accession>
<evidence type="ECO:0000313" key="2">
    <source>
        <dbReference type="Proteomes" id="UP000262379"/>
    </source>
</evidence>
<comment type="caution">
    <text evidence="1">The sequence shown here is derived from an EMBL/GenBank/DDBJ whole genome shotgun (WGS) entry which is preliminary data.</text>
</comment>
<organism evidence="1 2">
    <name type="scientific">Mesorhizobium denitrificans</name>
    <dbReference type="NCBI Taxonomy" id="2294114"/>
    <lineage>
        <taxon>Bacteria</taxon>
        <taxon>Pseudomonadati</taxon>
        <taxon>Pseudomonadota</taxon>
        <taxon>Alphaproteobacteria</taxon>
        <taxon>Hyphomicrobiales</taxon>
        <taxon>Phyllobacteriaceae</taxon>
        <taxon>Mesorhizobium</taxon>
    </lineage>
</organism>
<evidence type="ECO:0000313" key="1">
    <source>
        <dbReference type="EMBL" id="RFC67801.1"/>
    </source>
</evidence>